<dbReference type="GO" id="GO:0005615">
    <property type="term" value="C:extracellular space"/>
    <property type="evidence" value="ECO:0007669"/>
    <property type="project" value="TreeGrafter"/>
</dbReference>
<reference evidence="4 5" key="1">
    <citation type="journal article" date="2010" name="Stand. Genomic Sci.">
        <title>Complete genome sequence of Spirosoma linguale type strain (1).</title>
        <authorList>
            <person name="Lail K."/>
            <person name="Sikorski J."/>
            <person name="Saunders E."/>
            <person name="Lapidus A."/>
            <person name="Glavina Del Rio T."/>
            <person name="Copeland A."/>
            <person name="Tice H."/>
            <person name="Cheng J.-F."/>
            <person name="Lucas S."/>
            <person name="Nolan M."/>
            <person name="Bruce D."/>
            <person name="Goodwin L."/>
            <person name="Pitluck S."/>
            <person name="Ivanova N."/>
            <person name="Mavromatis K."/>
            <person name="Ovchinnikova G."/>
            <person name="Pati A."/>
            <person name="Chen A."/>
            <person name="Palaniappan K."/>
            <person name="Land M."/>
            <person name="Hauser L."/>
            <person name="Chang Y.-J."/>
            <person name="Jeffries C.D."/>
            <person name="Chain P."/>
            <person name="Brettin T."/>
            <person name="Detter J.C."/>
            <person name="Schuetze A."/>
            <person name="Rohde M."/>
            <person name="Tindall B.J."/>
            <person name="Goeker M."/>
            <person name="Bristow J."/>
            <person name="Eisen J.A."/>
            <person name="Markowitz V."/>
            <person name="Hugenholtz P."/>
            <person name="Kyrpides N.C."/>
            <person name="Klenk H.-P."/>
            <person name="Chen F."/>
        </authorList>
    </citation>
    <scope>NUCLEOTIDE SEQUENCE [LARGE SCALE GENOMIC DNA]</scope>
    <source>
        <strain evidence="5">ATCC 33905 / DSM 74 / LMG 10896 / Claus 1</strain>
    </source>
</reference>
<dbReference type="SUPFAM" id="SSF82153">
    <property type="entry name" value="FAS1 domain"/>
    <property type="match status" value="1"/>
</dbReference>
<dbReference type="PANTHER" id="PTHR10900:SF77">
    <property type="entry name" value="FI19380P1"/>
    <property type="match status" value="1"/>
</dbReference>
<evidence type="ECO:0000313" key="5">
    <source>
        <dbReference type="Proteomes" id="UP000002028"/>
    </source>
</evidence>
<dbReference type="Pfam" id="PF02469">
    <property type="entry name" value="Fasciclin"/>
    <property type="match status" value="1"/>
</dbReference>
<gene>
    <name evidence="4" type="ordered locus">Slin_3070</name>
</gene>
<evidence type="ECO:0000256" key="1">
    <source>
        <dbReference type="SAM" id="MobiDB-lite"/>
    </source>
</evidence>
<dbReference type="AlphaFoldDB" id="D2QLD4"/>
<protein>
    <submittedName>
        <fullName evidence="4">Beta-Ig-H3/fasciclin</fullName>
    </submittedName>
</protein>
<dbReference type="KEGG" id="sli:Slin_3070"/>
<evidence type="ECO:0000313" key="4">
    <source>
        <dbReference type="EMBL" id="ADB39081.1"/>
    </source>
</evidence>
<dbReference type="Gene3D" id="2.30.180.10">
    <property type="entry name" value="FAS1 domain"/>
    <property type="match status" value="1"/>
</dbReference>
<feature type="compositionally biased region" description="Low complexity" evidence="1">
    <location>
        <begin position="151"/>
        <end position="165"/>
    </location>
</feature>
<dbReference type="PANTHER" id="PTHR10900">
    <property type="entry name" value="PERIOSTIN-RELATED"/>
    <property type="match status" value="1"/>
</dbReference>
<dbReference type="eggNOG" id="COG2335">
    <property type="taxonomic scope" value="Bacteria"/>
</dbReference>
<keyword evidence="5" id="KW-1185">Reference proteome</keyword>
<dbReference type="InterPro" id="IPR036378">
    <property type="entry name" value="FAS1_dom_sf"/>
</dbReference>
<feature type="region of interest" description="Disordered" evidence="1">
    <location>
        <begin position="37"/>
        <end position="208"/>
    </location>
</feature>
<feature type="compositionally biased region" description="Polar residues" evidence="1">
    <location>
        <begin position="197"/>
        <end position="208"/>
    </location>
</feature>
<dbReference type="PROSITE" id="PS50213">
    <property type="entry name" value="FAS1"/>
    <property type="match status" value="1"/>
</dbReference>
<dbReference type="InterPro" id="IPR000782">
    <property type="entry name" value="FAS1_domain"/>
</dbReference>
<feature type="compositionally biased region" description="Low complexity" evidence="1">
    <location>
        <begin position="102"/>
        <end position="120"/>
    </location>
</feature>
<dbReference type="Proteomes" id="UP000002028">
    <property type="component" value="Chromosome"/>
</dbReference>
<dbReference type="HOGENOM" id="CLU_782810_0_0_10"/>
<evidence type="ECO:0000259" key="3">
    <source>
        <dbReference type="PROSITE" id="PS50213"/>
    </source>
</evidence>
<evidence type="ECO:0000256" key="2">
    <source>
        <dbReference type="SAM" id="SignalP"/>
    </source>
</evidence>
<proteinExistence type="predicted"/>
<feature type="compositionally biased region" description="Polar residues" evidence="1">
    <location>
        <begin position="166"/>
        <end position="176"/>
    </location>
</feature>
<organism evidence="4 5">
    <name type="scientific">Spirosoma linguale (strain ATCC 33905 / DSM 74 / LMG 10896 / Claus 1)</name>
    <dbReference type="NCBI Taxonomy" id="504472"/>
    <lineage>
        <taxon>Bacteria</taxon>
        <taxon>Pseudomonadati</taxon>
        <taxon>Bacteroidota</taxon>
        <taxon>Cytophagia</taxon>
        <taxon>Cytophagales</taxon>
        <taxon>Cytophagaceae</taxon>
        <taxon>Spirosoma</taxon>
    </lineage>
</organism>
<feature type="chain" id="PRO_5003033953" evidence="2">
    <location>
        <begin position="32"/>
        <end position="354"/>
    </location>
</feature>
<keyword evidence="2" id="KW-0732">Signal</keyword>
<dbReference type="STRING" id="504472.Slin_3070"/>
<dbReference type="FunFam" id="2.30.180.10:FF:000032">
    <property type="entry name" value="Fasciclin domain-containing protein, putative"/>
    <property type="match status" value="1"/>
</dbReference>
<feature type="compositionally biased region" description="Low complexity" evidence="1">
    <location>
        <begin position="74"/>
        <end position="86"/>
    </location>
</feature>
<feature type="signal peptide" evidence="2">
    <location>
        <begin position="1"/>
        <end position="31"/>
    </location>
</feature>
<name>D2QLD4_SPILD</name>
<feature type="domain" description="FAS1" evidence="3">
    <location>
        <begin position="200"/>
        <end position="344"/>
    </location>
</feature>
<sequence length="354" mass="36472">MHLFPDNVMKIKQSFSLLALGTTLLAAPVWAQTTPTGAATSTTYPQGAIATDSMPAKPSREQKRAMKRNKRATNQKAGTTGTTTNTSPQDAAYRESSSSIGTAVNNSNTTNYNSNNVTNAPTGAGSNPNAMGASNPSPTPADQVSNGQNNSAARSSSSSAGAAYSPNTGATDSNAGTAAAVAGEKNSKEPAVKAGSTERNTSIGDFVSSSPNFITLQNALQSANLWETLKGSGPYTIFAPTNNAFKKLSSSAQGALLDGSNREALKQLLSYHVVDGSLNSQELARQAKAGNGKAQLKTLAGGTLTVQESNGRLTVTDEQGHTATVEDTGNRQSNGMIYGISNVLMPKSGVEAFK</sequence>
<feature type="compositionally biased region" description="Polar residues" evidence="1">
    <location>
        <begin position="124"/>
        <end position="150"/>
    </location>
</feature>
<dbReference type="SMART" id="SM00554">
    <property type="entry name" value="FAS1"/>
    <property type="match status" value="1"/>
</dbReference>
<dbReference type="EMBL" id="CP001769">
    <property type="protein sequence ID" value="ADB39081.1"/>
    <property type="molecule type" value="Genomic_DNA"/>
</dbReference>
<dbReference type="InterPro" id="IPR050904">
    <property type="entry name" value="Adhesion/Biosynth-related"/>
</dbReference>
<accession>D2QLD4</accession>